<dbReference type="AlphaFoldDB" id="A0A0H5CXW5"/>
<protein>
    <submittedName>
        <fullName evidence="2">Uncharacterized protein</fullName>
    </submittedName>
</protein>
<sequence>MIEFHPTRGQRLTRGGREAPAHGAGRALPVPQAAQAELEENAQ</sequence>
<proteinExistence type="predicted"/>
<dbReference type="Proteomes" id="UP000043764">
    <property type="component" value="Unassembled WGS sequence"/>
</dbReference>
<dbReference type="EMBL" id="CVRL01000005">
    <property type="protein sequence ID" value="CRL09731.1"/>
    <property type="molecule type" value="Genomic_DNA"/>
</dbReference>
<accession>A0A0H5CXW5</accession>
<evidence type="ECO:0000313" key="2">
    <source>
        <dbReference type="EMBL" id="CRL09731.1"/>
    </source>
</evidence>
<name>A0A0H5CXW5_9RHOB</name>
<organism evidence="2 3">
    <name type="scientific">Phaeobacter italicus</name>
    <dbReference type="NCBI Taxonomy" id="481446"/>
    <lineage>
        <taxon>Bacteria</taxon>
        <taxon>Pseudomonadati</taxon>
        <taxon>Pseudomonadota</taxon>
        <taxon>Alphaproteobacteria</taxon>
        <taxon>Rhodobacterales</taxon>
        <taxon>Roseobacteraceae</taxon>
        <taxon>Phaeobacter</taxon>
    </lineage>
</organism>
<evidence type="ECO:0000256" key="1">
    <source>
        <dbReference type="SAM" id="MobiDB-lite"/>
    </source>
</evidence>
<evidence type="ECO:0000313" key="3">
    <source>
        <dbReference type="Proteomes" id="UP000043764"/>
    </source>
</evidence>
<feature type="region of interest" description="Disordered" evidence="1">
    <location>
        <begin position="1"/>
        <end position="31"/>
    </location>
</feature>
<reference evidence="3" key="1">
    <citation type="submission" date="2015-05" db="EMBL/GenBank/DDBJ databases">
        <authorList>
            <person name="Rodrigo-Torres Lidia"/>
            <person name="Arahal R.David."/>
        </authorList>
    </citation>
    <scope>NUCLEOTIDE SEQUENCE [LARGE SCALE GENOMIC DNA]</scope>
    <source>
        <strain evidence="3">CECT 7321</strain>
    </source>
</reference>
<gene>
    <name evidence="2" type="ORF">NIT7321_00565</name>
</gene>
<keyword evidence="3" id="KW-1185">Reference proteome</keyword>